<evidence type="ECO:0000256" key="2">
    <source>
        <dbReference type="PROSITE-ProRule" id="PRU00708"/>
    </source>
</evidence>
<reference evidence="4" key="1">
    <citation type="submission" date="2021-03" db="EMBL/GenBank/DDBJ databases">
        <authorList>
            <person name="Li Z."/>
            <person name="Yang C."/>
        </authorList>
    </citation>
    <scope>NUCLEOTIDE SEQUENCE</scope>
    <source>
        <strain evidence="4">Dzin_1.0</strain>
        <tissue evidence="4">Leaf</tissue>
    </source>
</reference>
<protein>
    <recommendedName>
        <fullName evidence="6">Pentatricopeptide repeat-containing protein</fullName>
    </recommendedName>
</protein>
<dbReference type="Gene3D" id="1.25.40.10">
    <property type="entry name" value="Tetratricopeptide repeat domain"/>
    <property type="match status" value="1"/>
</dbReference>
<dbReference type="InterPro" id="IPR046960">
    <property type="entry name" value="PPR_At4g14850-like_plant"/>
</dbReference>
<name>A0A9D5HND9_9LILI</name>
<dbReference type="Pfam" id="PF01535">
    <property type="entry name" value="PPR"/>
    <property type="match status" value="1"/>
</dbReference>
<organism evidence="4 5">
    <name type="scientific">Dioscorea zingiberensis</name>
    <dbReference type="NCBI Taxonomy" id="325984"/>
    <lineage>
        <taxon>Eukaryota</taxon>
        <taxon>Viridiplantae</taxon>
        <taxon>Streptophyta</taxon>
        <taxon>Embryophyta</taxon>
        <taxon>Tracheophyta</taxon>
        <taxon>Spermatophyta</taxon>
        <taxon>Magnoliopsida</taxon>
        <taxon>Liliopsida</taxon>
        <taxon>Dioscoreales</taxon>
        <taxon>Dioscoreaceae</taxon>
        <taxon>Dioscorea</taxon>
    </lineage>
</organism>
<dbReference type="OrthoDB" id="775639at2759"/>
<dbReference type="GO" id="GO:0003723">
    <property type="term" value="F:RNA binding"/>
    <property type="evidence" value="ECO:0007669"/>
    <property type="project" value="InterPro"/>
</dbReference>
<feature type="compositionally biased region" description="Low complexity" evidence="3">
    <location>
        <begin position="13"/>
        <end position="36"/>
    </location>
</feature>
<dbReference type="EMBL" id="JAGGNH010000002">
    <property type="protein sequence ID" value="KAJ0982953.1"/>
    <property type="molecule type" value="Genomic_DNA"/>
</dbReference>
<dbReference type="InterPro" id="IPR011990">
    <property type="entry name" value="TPR-like_helical_dom_sf"/>
</dbReference>
<keyword evidence="1" id="KW-0677">Repeat</keyword>
<dbReference type="AlphaFoldDB" id="A0A9D5HND9"/>
<dbReference type="InterPro" id="IPR002885">
    <property type="entry name" value="PPR_rpt"/>
</dbReference>
<dbReference type="PROSITE" id="PS51375">
    <property type="entry name" value="PPR"/>
    <property type="match status" value="1"/>
</dbReference>
<evidence type="ECO:0000256" key="3">
    <source>
        <dbReference type="SAM" id="MobiDB-lite"/>
    </source>
</evidence>
<feature type="region of interest" description="Disordered" evidence="3">
    <location>
        <begin position="13"/>
        <end position="53"/>
    </location>
</feature>
<dbReference type="Proteomes" id="UP001085076">
    <property type="component" value="Miscellaneous, Linkage group lg02"/>
</dbReference>
<evidence type="ECO:0008006" key="6">
    <source>
        <dbReference type="Google" id="ProtNLM"/>
    </source>
</evidence>
<evidence type="ECO:0000256" key="1">
    <source>
        <dbReference type="ARBA" id="ARBA00022737"/>
    </source>
</evidence>
<proteinExistence type="predicted"/>
<sequence length="211" mass="22591">MLTRIKHHCWSFSSCLSSSSSPSNSPKTSSVASASKPHSEKPSKPSSLLTASSTPAPTNAHLFVASSSIGSLSTHQLSASILSDVSIDKHILIANGKCGSLMMPASYLVQCLSEVLFLGRLWCLVCLITIMSVKLLNSISVVQNALVTMYSRSDCIGDASIVFERIAEKDLVSWGSIIAALAQKGHQLKALHLFKQMLDIGDKHDVSHRAV</sequence>
<evidence type="ECO:0000313" key="4">
    <source>
        <dbReference type="EMBL" id="KAJ0982953.1"/>
    </source>
</evidence>
<keyword evidence="5" id="KW-1185">Reference proteome</keyword>
<accession>A0A9D5HND9</accession>
<dbReference type="GO" id="GO:0009451">
    <property type="term" value="P:RNA modification"/>
    <property type="evidence" value="ECO:0007669"/>
    <property type="project" value="InterPro"/>
</dbReference>
<evidence type="ECO:0000313" key="5">
    <source>
        <dbReference type="Proteomes" id="UP001085076"/>
    </source>
</evidence>
<dbReference type="PANTHER" id="PTHR47926">
    <property type="entry name" value="PENTATRICOPEPTIDE REPEAT-CONTAINING PROTEIN"/>
    <property type="match status" value="1"/>
</dbReference>
<gene>
    <name evidence="4" type="ORF">J5N97_011208</name>
</gene>
<comment type="caution">
    <text evidence="4">The sequence shown here is derived from an EMBL/GenBank/DDBJ whole genome shotgun (WGS) entry which is preliminary data.</text>
</comment>
<feature type="repeat" description="PPR" evidence="2">
    <location>
        <begin position="170"/>
        <end position="204"/>
    </location>
</feature>
<reference evidence="4" key="2">
    <citation type="journal article" date="2022" name="Hortic Res">
        <title>The genome of Dioscorea zingiberensis sheds light on the biosynthesis, origin and evolution of the medicinally important diosgenin saponins.</title>
        <authorList>
            <person name="Li Y."/>
            <person name="Tan C."/>
            <person name="Li Z."/>
            <person name="Guo J."/>
            <person name="Li S."/>
            <person name="Chen X."/>
            <person name="Wang C."/>
            <person name="Dai X."/>
            <person name="Yang H."/>
            <person name="Song W."/>
            <person name="Hou L."/>
            <person name="Xu J."/>
            <person name="Tong Z."/>
            <person name="Xu A."/>
            <person name="Yuan X."/>
            <person name="Wang W."/>
            <person name="Yang Q."/>
            <person name="Chen L."/>
            <person name="Sun Z."/>
            <person name="Wang K."/>
            <person name="Pan B."/>
            <person name="Chen J."/>
            <person name="Bao Y."/>
            <person name="Liu F."/>
            <person name="Qi X."/>
            <person name="Gang D.R."/>
            <person name="Wen J."/>
            <person name="Li J."/>
        </authorList>
    </citation>
    <scope>NUCLEOTIDE SEQUENCE</scope>
    <source>
        <strain evidence="4">Dzin_1.0</strain>
    </source>
</reference>